<feature type="domain" description="Ketopantoate reductase C-terminal" evidence="12">
    <location>
        <begin position="172"/>
        <end position="292"/>
    </location>
</feature>
<dbReference type="GO" id="GO:0008677">
    <property type="term" value="F:2-dehydropantoate 2-reductase activity"/>
    <property type="evidence" value="ECO:0007669"/>
    <property type="project" value="UniProtKB-EC"/>
</dbReference>
<dbReference type="InterPro" id="IPR008927">
    <property type="entry name" value="6-PGluconate_DH-like_C_sf"/>
</dbReference>
<organism evidence="13 14">
    <name type="scientific">Aliirhizobium smilacinae</name>
    <dbReference type="NCBI Taxonomy" id="1395944"/>
    <lineage>
        <taxon>Bacteria</taxon>
        <taxon>Pseudomonadati</taxon>
        <taxon>Pseudomonadota</taxon>
        <taxon>Alphaproteobacteria</taxon>
        <taxon>Hyphomicrobiales</taxon>
        <taxon>Rhizobiaceae</taxon>
        <taxon>Aliirhizobium</taxon>
    </lineage>
</organism>
<proteinExistence type="inferred from homology"/>
<dbReference type="SUPFAM" id="SSF48179">
    <property type="entry name" value="6-phosphogluconate dehydrogenase C-terminal domain-like"/>
    <property type="match status" value="1"/>
</dbReference>
<dbReference type="InterPro" id="IPR013332">
    <property type="entry name" value="KPR_N"/>
</dbReference>
<evidence type="ECO:0000256" key="9">
    <source>
        <dbReference type="ARBA" id="ARBA00048793"/>
    </source>
</evidence>
<dbReference type="NCBIfam" id="NF005091">
    <property type="entry name" value="PRK06522.2-2"/>
    <property type="match status" value="1"/>
</dbReference>
<evidence type="ECO:0000256" key="3">
    <source>
        <dbReference type="ARBA" id="ARBA00013014"/>
    </source>
</evidence>
<dbReference type="Pfam" id="PF02558">
    <property type="entry name" value="ApbA"/>
    <property type="match status" value="1"/>
</dbReference>
<accession>A0A5C4XHN3</accession>
<evidence type="ECO:0000256" key="4">
    <source>
        <dbReference type="ARBA" id="ARBA00019465"/>
    </source>
</evidence>
<dbReference type="EC" id="1.1.1.169" evidence="3 10"/>
<evidence type="ECO:0000256" key="1">
    <source>
        <dbReference type="ARBA" id="ARBA00004994"/>
    </source>
</evidence>
<comment type="similarity">
    <text evidence="2 10">Belongs to the ketopantoate reductase family.</text>
</comment>
<evidence type="ECO:0000256" key="6">
    <source>
        <dbReference type="ARBA" id="ARBA00022857"/>
    </source>
</evidence>
<evidence type="ECO:0000256" key="8">
    <source>
        <dbReference type="ARBA" id="ARBA00032024"/>
    </source>
</evidence>
<name>A0A5C4XHN3_9HYPH</name>
<dbReference type="Pfam" id="PF08546">
    <property type="entry name" value="ApbA_C"/>
    <property type="match status" value="1"/>
</dbReference>
<comment type="caution">
    <text evidence="13">The sequence shown here is derived from an EMBL/GenBank/DDBJ whole genome shotgun (WGS) entry which is preliminary data.</text>
</comment>
<dbReference type="InterPro" id="IPR036291">
    <property type="entry name" value="NAD(P)-bd_dom_sf"/>
</dbReference>
<dbReference type="InterPro" id="IPR013752">
    <property type="entry name" value="KPA_reductase"/>
</dbReference>
<comment type="pathway">
    <text evidence="1 10">Cofactor biosynthesis; (R)-pantothenate biosynthesis; (R)-pantoate from 3-methyl-2-oxobutanoate: step 2/2.</text>
</comment>
<dbReference type="PANTHER" id="PTHR21708">
    <property type="entry name" value="PROBABLE 2-DEHYDROPANTOATE 2-REDUCTASE"/>
    <property type="match status" value="1"/>
</dbReference>
<dbReference type="FunFam" id="1.10.1040.10:FF:000017">
    <property type="entry name" value="2-dehydropantoate 2-reductase"/>
    <property type="match status" value="1"/>
</dbReference>
<dbReference type="Proteomes" id="UP000311605">
    <property type="component" value="Unassembled WGS sequence"/>
</dbReference>
<keyword evidence="7 10" id="KW-0560">Oxidoreductase</keyword>
<dbReference type="InterPro" id="IPR051402">
    <property type="entry name" value="KPR-Related"/>
</dbReference>
<evidence type="ECO:0000256" key="10">
    <source>
        <dbReference type="RuleBase" id="RU362068"/>
    </source>
</evidence>
<evidence type="ECO:0000259" key="11">
    <source>
        <dbReference type="Pfam" id="PF02558"/>
    </source>
</evidence>
<evidence type="ECO:0000256" key="7">
    <source>
        <dbReference type="ARBA" id="ARBA00023002"/>
    </source>
</evidence>
<dbReference type="SUPFAM" id="SSF51735">
    <property type="entry name" value="NAD(P)-binding Rossmann-fold domains"/>
    <property type="match status" value="1"/>
</dbReference>
<comment type="function">
    <text evidence="10">Catalyzes the NADPH-dependent reduction of ketopantoate into pantoic acid.</text>
</comment>
<protein>
    <recommendedName>
        <fullName evidence="4 10">2-dehydropantoate 2-reductase</fullName>
        <ecNumber evidence="3 10">1.1.1.169</ecNumber>
    </recommendedName>
    <alternativeName>
        <fullName evidence="8 10">Ketopantoate reductase</fullName>
    </alternativeName>
</protein>
<gene>
    <name evidence="13" type="ORF">FHP24_18470</name>
</gene>
<dbReference type="RefSeq" id="WP_139677713.1">
    <property type="nucleotide sequence ID" value="NZ_VDMN01000004.1"/>
</dbReference>
<keyword evidence="14" id="KW-1185">Reference proteome</keyword>
<dbReference type="UniPathway" id="UPA00028">
    <property type="reaction ID" value="UER00004"/>
</dbReference>
<evidence type="ECO:0000313" key="13">
    <source>
        <dbReference type="EMBL" id="TNM62084.1"/>
    </source>
</evidence>
<evidence type="ECO:0000256" key="2">
    <source>
        <dbReference type="ARBA" id="ARBA00007870"/>
    </source>
</evidence>
<dbReference type="OrthoDB" id="9796561at2"/>
<comment type="catalytic activity">
    <reaction evidence="9 10">
        <text>(R)-pantoate + NADP(+) = 2-dehydropantoate + NADPH + H(+)</text>
        <dbReference type="Rhea" id="RHEA:16233"/>
        <dbReference type="ChEBI" id="CHEBI:11561"/>
        <dbReference type="ChEBI" id="CHEBI:15378"/>
        <dbReference type="ChEBI" id="CHEBI:15980"/>
        <dbReference type="ChEBI" id="CHEBI:57783"/>
        <dbReference type="ChEBI" id="CHEBI:58349"/>
        <dbReference type="EC" id="1.1.1.169"/>
    </reaction>
</comment>
<dbReference type="EMBL" id="VDMN01000004">
    <property type="protein sequence ID" value="TNM62084.1"/>
    <property type="molecule type" value="Genomic_DNA"/>
</dbReference>
<evidence type="ECO:0000259" key="12">
    <source>
        <dbReference type="Pfam" id="PF08546"/>
    </source>
</evidence>
<evidence type="ECO:0000256" key="5">
    <source>
        <dbReference type="ARBA" id="ARBA00022655"/>
    </source>
</evidence>
<dbReference type="PROSITE" id="PS51257">
    <property type="entry name" value="PROKAR_LIPOPROTEIN"/>
    <property type="match status" value="1"/>
</dbReference>
<dbReference type="PANTHER" id="PTHR21708:SF26">
    <property type="entry name" value="2-DEHYDROPANTOATE 2-REDUCTASE"/>
    <property type="match status" value="1"/>
</dbReference>
<dbReference type="Gene3D" id="1.10.1040.10">
    <property type="entry name" value="N-(1-d-carboxylethyl)-l-norvaline Dehydrogenase, domain 2"/>
    <property type="match status" value="1"/>
</dbReference>
<feature type="domain" description="Ketopantoate reductase N-terminal" evidence="11">
    <location>
        <begin position="6"/>
        <end position="138"/>
    </location>
</feature>
<evidence type="ECO:0000313" key="14">
    <source>
        <dbReference type="Proteomes" id="UP000311605"/>
    </source>
</evidence>
<reference evidence="13 14" key="1">
    <citation type="submission" date="2019-06" db="EMBL/GenBank/DDBJ databases">
        <title>The draft genome of Rhizobium smilacinae PTYR-5.</title>
        <authorList>
            <person name="Liu L."/>
            <person name="Li L."/>
            <person name="Zhang X."/>
        </authorList>
    </citation>
    <scope>NUCLEOTIDE SEQUENCE [LARGE SCALE GENOMIC DNA]</scope>
    <source>
        <strain evidence="13 14">PTYR-5</strain>
    </source>
</reference>
<dbReference type="InterPro" id="IPR003710">
    <property type="entry name" value="ApbA"/>
</dbReference>
<dbReference type="GO" id="GO:0005737">
    <property type="term" value="C:cytoplasm"/>
    <property type="evidence" value="ECO:0007669"/>
    <property type="project" value="TreeGrafter"/>
</dbReference>
<dbReference type="InterPro" id="IPR013328">
    <property type="entry name" value="6PGD_dom2"/>
</dbReference>
<keyword evidence="6 10" id="KW-0521">NADP</keyword>
<dbReference type="NCBIfam" id="TIGR00745">
    <property type="entry name" value="apbA_panE"/>
    <property type="match status" value="1"/>
</dbReference>
<dbReference type="AlphaFoldDB" id="A0A5C4XHN3"/>
<dbReference type="GO" id="GO:0015940">
    <property type="term" value="P:pantothenate biosynthetic process"/>
    <property type="evidence" value="ECO:0007669"/>
    <property type="project" value="UniProtKB-UniPathway"/>
</dbReference>
<sequence length="304" mass="32621">MARRKIAVVGLGGIGGVAAACLSLSPENDVTVCARRQIDKLTFDHLEESKQIPLKTLTDPSRAEPVDWVILCTKAQDSASAAPWLERLCTPQTTVAVLQNGISHEERVGPHAKGATILPAIVYYNGERFAPDHVRLRHIRGHDLLVPAGLPGDAFAALFEGTPIDVGRSAEFITYQWRKLLVNVIANPITALTRQRLGVFQRPDIQGLSLGVLREAVAVGRAEGAQLRDNEAETILETFLGYPPEAGTSMYFDCLAGRALEIEALNGAVVAAARRHGLPTPLNAAMLTLLTAVSDANAAETKTL</sequence>
<dbReference type="Gene3D" id="3.40.50.720">
    <property type="entry name" value="NAD(P)-binding Rossmann-like Domain"/>
    <property type="match status" value="1"/>
</dbReference>
<keyword evidence="5 10" id="KW-0566">Pantothenate biosynthesis</keyword>